<dbReference type="Gene3D" id="3.40.50.720">
    <property type="entry name" value="NAD(P)-binding Rossmann-like Domain"/>
    <property type="match status" value="1"/>
</dbReference>
<dbReference type="RefSeq" id="WP_124961855.1">
    <property type="nucleotide sequence ID" value="NZ_RQXU01000033.1"/>
</dbReference>
<proteinExistence type="inferred from homology"/>
<dbReference type="InterPro" id="IPR002347">
    <property type="entry name" value="SDR_fam"/>
</dbReference>
<dbReference type="Pfam" id="PF13561">
    <property type="entry name" value="adh_short_C2"/>
    <property type="match status" value="1"/>
</dbReference>
<dbReference type="PANTHER" id="PTHR24321:SF8">
    <property type="entry name" value="ESTRADIOL 17-BETA-DEHYDROGENASE 8-RELATED"/>
    <property type="match status" value="1"/>
</dbReference>
<dbReference type="FunFam" id="3.40.50.720:FF:000084">
    <property type="entry name" value="Short-chain dehydrogenase reductase"/>
    <property type="match status" value="1"/>
</dbReference>
<dbReference type="NCBIfam" id="NF006121">
    <property type="entry name" value="PRK08265.1"/>
    <property type="match status" value="1"/>
</dbReference>
<dbReference type="InterPro" id="IPR036291">
    <property type="entry name" value="NAD(P)-bd_dom_sf"/>
</dbReference>
<name>A0A3P3E410_9BURK</name>
<comment type="similarity">
    <text evidence="1">Belongs to the short-chain dehydrogenases/reductases (SDR) family.</text>
</comment>
<reference evidence="4 5" key="2">
    <citation type="submission" date="2018-12" db="EMBL/GenBank/DDBJ databases">
        <title>The genome sequences of strain 502.</title>
        <authorList>
            <person name="Gao J."/>
            <person name="Sun J."/>
        </authorList>
    </citation>
    <scope>NUCLEOTIDE SEQUENCE [LARGE SCALE GENOMIC DNA]</scope>
    <source>
        <strain evidence="4 5">502</strain>
    </source>
</reference>
<keyword evidence="5" id="KW-1185">Reference proteome</keyword>
<sequence length="262" mass="26415">MTTLQGKVAVVTGAAALLGSAIVRAFVQAGARVVAVDIDAVRGEALAAGLGEGCRFVACDIASDDALDALAAGVLRIEGRIDCLVNNAVVYGDAGLGAARADWLSALNINLVSGAMLVQKSADALAAQGGAIVNMGSVGGKFGAAGRALYPAAKAAILQLTRNQAATLAPRGVRVNSVSPGWTWSDALSRMANGDRARADRVGAPMHPLGRVGDGDDVAQVVLFLCSDAARFVTGADIPVDGGFSMLGPDQGRSARDWFGAA</sequence>
<evidence type="ECO:0000256" key="1">
    <source>
        <dbReference type="ARBA" id="ARBA00006484"/>
    </source>
</evidence>
<evidence type="ECO:0000313" key="4">
    <source>
        <dbReference type="EMBL" id="RSZ29586.1"/>
    </source>
</evidence>
<evidence type="ECO:0000313" key="6">
    <source>
        <dbReference type="Proteomes" id="UP000271590"/>
    </source>
</evidence>
<evidence type="ECO:0000313" key="5">
    <source>
        <dbReference type="Proteomes" id="UP000271137"/>
    </source>
</evidence>
<dbReference type="Proteomes" id="UP000271137">
    <property type="component" value="Unassembled WGS sequence"/>
</dbReference>
<comment type="caution">
    <text evidence="3">The sequence shown here is derived from an EMBL/GenBank/DDBJ whole genome shotgun (WGS) entry which is preliminary data.</text>
</comment>
<dbReference type="PANTHER" id="PTHR24321">
    <property type="entry name" value="DEHYDROGENASES, SHORT CHAIN"/>
    <property type="match status" value="1"/>
</dbReference>
<dbReference type="GO" id="GO:0016491">
    <property type="term" value="F:oxidoreductase activity"/>
    <property type="evidence" value="ECO:0007669"/>
    <property type="project" value="UniProtKB-KW"/>
</dbReference>
<accession>A0A3P3E410</accession>
<dbReference type="EMBL" id="RQXU01000033">
    <property type="protein sequence ID" value="RRH81059.1"/>
    <property type="molecule type" value="Genomic_DNA"/>
</dbReference>
<reference evidence="3 6" key="1">
    <citation type="submission" date="2018-11" db="EMBL/GenBank/DDBJ databases">
        <title>The genome of Variovorax sp T529.</title>
        <authorList>
            <person name="Gao J."/>
        </authorList>
    </citation>
    <scope>NUCLEOTIDE SEQUENCE [LARGE SCALE GENOMIC DNA]</scope>
    <source>
        <strain evidence="3 6">T529</strain>
    </source>
</reference>
<keyword evidence="2" id="KW-0560">Oxidoreductase</keyword>
<evidence type="ECO:0000256" key="2">
    <source>
        <dbReference type="ARBA" id="ARBA00023002"/>
    </source>
</evidence>
<dbReference type="InterPro" id="IPR020904">
    <property type="entry name" value="Sc_DH/Rdtase_CS"/>
</dbReference>
<dbReference type="PROSITE" id="PS00061">
    <property type="entry name" value="ADH_SHORT"/>
    <property type="match status" value="1"/>
</dbReference>
<dbReference type="CDD" id="cd05233">
    <property type="entry name" value="SDR_c"/>
    <property type="match status" value="1"/>
</dbReference>
<dbReference type="Proteomes" id="UP000271590">
    <property type="component" value="Unassembled WGS sequence"/>
</dbReference>
<evidence type="ECO:0000313" key="3">
    <source>
        <dbReference type="EMBL" id="RRH81059.1"/>
    </source>
</evidence>
<dbReference type="AlphaFoldDB" id="A0A3P3E410"/>
<organism evidence="3 6">
    <name type="scientific">Variovorax beijingensis</name>
    <dbReference type="NCBI Taxonomy" id="2496117"/>
    <lineage>
        <taxon>Bacteria</taxon>
        <taxon>Pseudomonadati</taxon>
        <taxon>Pseudomonadota</taxon>
        <taxon>Betaproteobacteria</taxon>
        <taxon>Burkholderiales</taxon>
        <taxon>Comamonadaceae</taxon>
        <taxon>Variovorax</taxon>
    </lineage>
</organism>
<dbReference type="SUPFAM" id="SSF51735">
    <property type="entry name" value="NAD(P)-binding Rossmann-fold domains"/>
    <property type="match status" value="1"/>
</dbReference>
<protein>
    <submittedName>
        <fullName evidence="3">SDR family oxidoreductase</fullName>
    </submittedName>
</protein>
<dbReference type="PRINTS" id="PR00080">
    <property type="entry name" value="SDRFAMILY"/>
</dbReference>
<gene>
    <name evidence="3" type="ORF">EH244_29575</name>
    <name evidence="4" type="ORF">EJO66_28770</name>
</gene>
<dbReference type="EMBL" id="RXFQ01000024">
    <property type="protein sequence ID" value="RSZ29586.1"/>
    <property type="molecule type" value="Genomic_DNA"/>
</dbReference>
<dbReference type="PRINTS" id="PR00081">
    <property type="entry name" value="GDHRDH"/>
</dbReference>